<dbReference type="GeneID" id="14888771"/>
<dbReference type="KEGG" id="eiv:EIN_424320"/>
<organism evidence="1 2">
    <name type="scientific">Entamoeba invadens IP1</name>
    <dbReference type="NCBI Taxonomy" id="370355"/>
    <lineage>
        <taxon>Eukaryota</taxon>
        <taxon>Amoebozoa</taxon>
        <taxon>Evosea</taxon>
        <taxon>Archamoebae</taxon>
        <taxon>Mastigamoebida</taxon>
        <taxon>Entamoebidae</taxon>
        <taxon>Entamoeba</taxon>
    </lineage>
</organism>
<dbReference type="RefSeq" id="XP_004256521.1">
    <property type="nucleotide sequence ID" value="XM_004256473.1"/>
</dbReference>
<dbReference type="EMBL" id="KB206573">
    <property type="protein sequence ID" value="ELP89750.1"/>
    <property type="molecule type" value="Genomic_DNA"/>
</dbReference>
<gene>
    <name evidence="1" type="ORF">EIN_424320</name>
</gene>
<dbReference type="OMA" id="DEWIYYL"/>
<dbReference type="AlphaFoldDB" id="A0A0A1U5Z7"/>
<protein>
    <submittedName>
        <fullName evidence="1">Uncharacterized protein</fullName>
    </submittedName>
</protein>
<name>A0A0A1U5Z7_ENTIV</name>
<keyword evidence="2" id="KW-1185">Reference proteome</keyword>
<evidence type="ECO:0000313" key="1">
    <source>
        <dbReference type="EMBL" id="ELP89750.1"/>
    </source>
</evidence>
<proteinExistence type="predicted"/>
<reference evidence="1 2" key="1">
    <citation type="submission" date="2012-10" db="EMBL/GenBank/DDBJ databases">
        <authorList>
            <person name="Zafar N."/>
            <person name="Inman J."/>
            <person name="Hall N."/>
            <person name="Lorenzi H."/>
            <person name="Caler E."/>
        </authorList>
    </citation>
    <scope>NUCLEOTIDE SEQUENCE [LARGE SCALE GENOMIC DNA]</scope>
    <source>
        <strain evidence="1 2">IP1</strain>
    </source>
</reference>
<dbReference type="VEuPathDB" id="AmoebaDB:EIN_424320"/>
<accession>A0A0A1U5Z7</accession>
<sequence length="770" mass="87733">MDSILRQVGGVLKNLKFEGVSVEDQITLPLEILKEVPTEVLKPFENDLIFITSKLLEVIHHFESVRVKVFEDVCASIEKIIGALKRETVGLIVPGIVKNVQRVRDNGRVEYQKCCVMMLSTCLSFAIIEKHDEEVEKRLTKVVTRWYLELRSVVDTIGESALQVSRHIDSWLVSPKNVLIETAVRCGITEGLTDTTLHTVVEQFVTQLDSQVCDLLNQMSLKDTTENSSSDVGNVTDTRKECTDLINTIIQLTLTNTSIESIIATQIEKVAAWEVIIYSANYPIHTFNALIEKRVNEEVVNYIRQSEDVIFVVNGIQQDSKNPQRTHSKNKSLLLEQIESSALHLLVEKTKKSDDTTKSVILNEVIQNCFDISALQIVVNSFEEIAPETALDIFMKCSSESEIKEISKCLLSKCSPHDLLKKLSLFEWAGWIEVCVSNSVVQNVVVMEEPLVTTIVQKAIKIVPFLQSEDFSLTYVFRLLTNVINQSQIYARHAEEKGNTNEVINTMVHMMGFNTQNVEKYSLQKKRPKEEKQKEKQKYSEVSEIVENALISLTHVNSEVRVSGIEVLRSVSGFMLEKDVVRVMKTIGYSMSLEEAPWGLLTILDLVTKCFNEHGSVLADIFEKHLQKHLKVVFERYFCQPSTPYNRLSEIKKSLTDTLIAVFSHCHITTEICYEIGRHLICLISSKERLLDTIEYTTISEYVGKIILSISQSDTDGFYQIVIPLLLKYNTNNAWWNGYCERYSKLFEMSVEKYSENKTLSKYLLESCLI</sequence>
<evidence type="ECO:0000313" key="2">
    <source>
        <dbReference type="Proteomes" id="UP000014680"/>
    </source>
</evidence>
<dbReference type="Proteomes" id="UP000014680">
    <property type="component" value="Unassembled WGS sequence"/>
</dbReference>